<name>A0A0D6MA88_9BILA</name>
<evidence type="ECO:0000256" key="5">
    <source>
        <dbReference type="ARBA" id="ARBA00023136"/>
    </source>
</evidence>
<evidence type="ECO:0000256" key="4">
    <source>
        <dbReference type="ARBA" id="ARBA00022989"/>
    </source>
</evidence>
<gene>
    <name evidence="7" type="ORF">ANCCEY_00395</name>
</gene>
<keyword evidence="6" id="KW-0012">Acyltransferase</keyword>
<accession>A0A0D6MA88</accession>
<evidence type="ECO:0000256" key="6">
    <source>
        <dbReference type="ARBA" id="ARBA00023315"/>
    </source>
</evidence>
<dbReference type="AlphaFoldDB" id="A0A0D6MA88"/>
<protein>
    <submittedName>
        <fullName evidence="7">Uncharacterized protein</fullName>
    </submittedName>
</protein>
<evidence type="ECO:0000256" key="1">
    <source>
        <dbReference type="ARBA" id="ARBA00004141"/>
    </source>
</evidence>
<dbReference type="GO" id="GO:0030258">
    <property type="term" value="P:lipid modification"/>
    <property type="evidence" value="ECO:0007669"/>
    <property type="project" value="TreeGrafter"/>
</dbReference>
<sequence>MFRSECITTLAFSLHDGRVKKKEELSELQKREAIIELPSLSEYVSFIFNFQTALTGPVNFYSDYLAFIDGVHVVRTKDGKEPSAVGASMRKLAESILYLLIIAQFGATYPPELIAEKE</sequence>
<evidence type="ECO:0000256" key="3">
    <source>
        <dbReference type="ARBA" id="ARBA00022692"/>
    </source>
</evidence>
<comment type="subcellular location">
    <subcellularLocation>
        <location evidence="1">Membrane</location>
        <topology evidence="1">Multi-pass membrane protein</topology>
    </subcellularLocation>
</comment>
<evidence type="ECO:0000313" key="7">
    <source>
        <dbReference type="EMBL" id="EPB80498.1"/>
    </source>
</evidence>
<evidence type="ECO:0000256" key="2">
    <source>
        <dbReference type="ARBA" id="ARBA00022679"/>
    </source>
</evidence>
<dbReference type="PANTHER" id="PTHR13906">
    <property type="entry name" value="PORCUPINE"/>
    <property type="match status" value="1"/>
</dbReference>
<reference evidence="7 8" key="1">
    <citation type="submission" date="2013-05" db="EMBL/GenBank/DDBJ databases">
        <title>Draft genome of the parasitic nematode Anyclostoma ceylanicum.</title>
        <authorList>
            <person name="Mitreva M."/>
        </authorList>
    </citation>
    <scope>NUCLEOTIDE SEQUENCE [LARGE SCALE GENOMIC DNA]</scope>
</reference>
<organism evidence="7 8">
    <name type="scientific">Ancylostoma ceylanicum</name>
    <dbReference type="NCBI Taxonomy" id="53326"/>
    <lineage>
        <taxon>Eukaryota</taxon>
        <taxon>Metazoa</taxon>
        <taxon>Ecdysozoa</taxon>
        <taxon>Nematoda</taxon>
        <taxon>Chromadorea</taxon>
        <taxon>Rhabditida</taxon>
        <taxon>Rhabditina</taxon>
        <taxon>Rhabditomorpha</taxon>
        <taxon>Strongyloidea</taxon>
        <taxon>Ancylostomatidae</taxon>
        <taxon>Ancylostomatinae</taxon>
        <taxon>Ancylostoma</taxon>
    </lineage>
</organism>
<dbReference type="Proteomes" id="UP000054495">
    <property type="component" value="Unassembled WGS sequence"/>
</dbReference>
<dbReference type="GO" id="GO:0016746">
    <property type="term" value="F:acyltransferase activity"/>
    <property type="evidence" value="ECO:0007669"/>
    <property type="project" value="UniProtKB-KW"/>
</dbReference>
<keyword evidence="4" id="KW-1133">Transmembrane helix</keyword>
<dbReference type="EMBL" id="KE124779">
    <property type="protein sequence ID" value="EPB80498.1"/>
    <property type="molecule type" value="Genomic_DNA"/>
</dbReference>
<evidence type="ECO:0000313" key="8">
    <source>
        <dbReference type="Proteomes" id="UP000054495"/>
    </source>
</evidence>
<dbReference type="PANTHER" id="PTHR13906:SF4">
    <property type="entry name" value="LYSOPHOSPHOLIPID ACYLTRANSFERASE 6"/>
    <property type="match status" value="1"/>
</dbReference>
<keyword evidence="2" id="KW-0808">Transferase</keyword>
<proteinExistence type="predicted"/>
<dbReference type="Pfam" id="PF03062">
    <property type="entry name" value="MBOAT"/>
    <property type="match status" value="1"/>
</dbReference>
<keyword evidence="5" id="KW-0472">Membrane</keyword>
<keyword evidence="8" id="KW-1185">Reference proteome</keyword>
<dbReference type="InterPro" id="IPR049941">
    <property type="entry name" value="LPLAT_7/PORCN-like"/>
</dbReference>
<keyword evidence="3" id="KW-0812">Transmembrane</keyword>
<dbReference type="InterPro" id="IPR004299">
    <property type="entry name" value="MBOAT_fam"/>
</dbReference>
<dbReference type="GO" id="GO:0016020">
    <property type="term" value="C:membrane"/>
    <property type="evidence" value="ECO:0007669"/>
    <property type="project" value="UniProtKB-SubCell"/>
</dbReference>